<dbReference type="KEGG" id="nav:JQS30_00970"/>
<dbReference type="AlphaFoldDB" id="A0A895XJN2"/>
<evidence type="ECO:0000256" key="1">
    <source>
        <dbReference type="SAM" id="MobiDB-lite"/>
    </source>
</evidence>
<reference evidence="2" key="1">
    <citation type="submission" date="2021-02" db="EMBL/GenBank/DDBJ databases">
        <title>Natronoglycomyces albus gen. nov., sp. nov, a haloalkaliphilic actinobacterium from a soda solonchak soil.</title>
        <authorList>
            <person name="Sorokin D.Y."/>
            <person name="Khijniak T.V."/>
            <person name="Zakharycheva A.P."/>
            <person name="Boueva O.V."/>
            <person name="Ariskina E.V."/>
            <person name="Hahnke R.L."/>
            <person name="Bunk B."/>
            <person name="Sproer C."/>
            <person name="Schumann P."/>
            <person name="Evtushenko L.I."/>
            <person name="Kublanov I.V."/>
        </authorList>
    </citation>
    <scope>NUCLEOTIDE SEQUENCE</scope>
    <source>
        <strain evidence="2">DSM 106290</strain>
    </source>
</reference>
<name>A0A895XJN2_9ACTN</name>
<organism evidence="2 3">
    <name type="scientific">Natronoglycomyces albus</name>
    <dbReference type="NCBI Taxonomy" id="2811108"/>
    <lineage>
        <taxon>Bacteria</taxon>
        <taxon>Bacillati</taxon>
        <taxon>Actinomycetota</taxon>
        <taxon>Actinomycetes</taxon>
        <taxon>Glycomycetales</taxon>
        <taxon>Glycomycetaceae</taxon>
        <taxon>Natronoglycomyces</taxon>
    </lineage>
</organism>
<feature type="region of interest" description="Disordered" evidence="1">
    <location>
        <begin position="1"/>
        <end position="66"/>
    </location>
</feature>
<sequence length="66" mass="7218">MAIHDNLAGKPAASDADRPVDLSGDDLLPEQTLEDTDAGWGEAPQPRKGGLSQRDLELMEERPPHW</sequence>
<dbReference type="RefSeq" id="WP_213171553.1">
    <property type="nucleotide sequence ID" value="NZ_CP070496.1"/>
</dbReference>
<evidence type="ECO:0000313" key="2">
    <source>
        <dbReference type="EMBL" id="QSB05544.1"/>
    </source>
</evidence>
<dbReference type="Proteomes" id="UP000662939">
    <property type="component" value="Chromosome"/>
</dbReference>
<feature type="compositionally biased region" description="Acidic residues" evidence="1">
    <location>
        <begin position="23"/>
        <end position="37"/>
    </location>
</feature>
<evidence type="ECO:0000313" key="3">
    <source>
        <dbReference type="Proteomes" id="UP000662939"/>
    </source>
</evidence>
<proteinExistence type="predicted"/>
<protein>
    <submittedName>
        <fullName evidence="2">Uncharacterized protein</fullName>
    </submittedName>
</protein>
<accession>A0A895XJN2</accession>
<dbReference type="EMBL" id="CP070496">
    <property type="protein sequence ID" value="QSB05544.1"/>
    <property type="molecule type" value="Genomic_DNA"/>
</dbReference>
<keyword evidence="3" id="KW-1185">Reference proteome</keyword>
<feature type="compositionally biased region" description="Basic and acidic residues" evidence="1">
    <location>
        <begin position="54"/>
        <end position="66"/>
    </location>
</feature>
<gene>
    <name evidence="2" type="ORF">JQS30_00970</name>
</gene>